<evidence type="ECO:0000313" key="3">
    <source>
        <dbReference type="Proteomes" id="UP000286268"/>
    </source>
</evidence>
<dbReference type="Gene3D" id="1.20.1440.240">
    <property type="match status" value="1"/>
</dbReference>
<accession>A0A3R5U924</accession>
<dbReference type="Gene3D" id="3.90.660.10">
    <property type="match status" value="1"/>
</dbReference>
<dbReference type="InterPro" id="IPR002937">
    <property type="entry name" value="Amino_oxidase"/>
</dbReference>
<sequence length="570" mass="65876">MNLNSQSLFYPPQPDNPSDNDRYFLTRYVMSLAGRLEDFCTGMRLLAPPPDIRNYGRAGQYKDKKIAILGGGLAGLASAFELRKLGFDITIYEALEDRIGGRVYTYYFDEQKKLYHEFGPMRIPVSHETVWHYLNLFKLPTRPFIQYSENAFIYLRQSRARNDRNGYDTMKNIYPKYNLSENERKTNWQRLFQIAVESHLLCASPEARAETIQVKPFYKNETILWSDNSSMKLMEATGLSQEAISLSSNFAPLLYGNLYNSYIDYIEEVYPADLSYLYEIPGGMVRLPKTFIESFSTTNPTNFYSDMEMNNLGKVKYKSGCWVEAISFDSQSQKVIINYEDKKLKDNLLEEFDYVVCTIPFSSLRNVRINPLFSNMKMRAIREVYYTQAQRILLLSKDRFWERQGIIGGGSYTDLPISSIWYPSDHGKYINGSFNMNNIPFNESGVFVGSYNFGLDATRLGNLTQEKMLNEVKREIEMVHGLQGGYLDNIIEAQKTVNWDKEPSFRGALAFFEPEQKRLFSYSMILPEYNNRVFFAGEHISAVHRWMQGALQSGMQAANDLVMACNMHGQ</sequence>
<dbReference type="InterPro" id="IPR036188">
    <property type="entry name" value="FAD/NAD-bd_sf"/>
</dbReference>
<dbReference type="AlphaFoldDB" id="A0A3R5U924"/>
<dbReference type="Pfam" id="PF01593">
    <property type="entry name" value="Amino_oxidase"/>
    <property type="match status" value="1"/>
</dbReference>
<dbReference type="Proteomes" id="UP000286268">
    <property type="component" value="Chromosome"/>
</dbReference>
<protein>
    <submittedName>
        <fullName evidence="2">Amine oxidase</fullName>
    </submittedName>
</protein>
<evidence type="ECO:0000313" key="2">
    <source>
        <dbReference type="EMBL" id="QAA32412.1"/>
    </source>
</evidence>
<reference evidence="2 3" key="1">
    <citation type="submission" date="2018-01" db="EMBL/GenBank/DDBJ databases">
        <title>Genome Sequencing and Assembly of Anaerobacter polyendosporus strain CT4.</title>
        <authorList>
            <person name="Tachaapaikoon C."/>
            <person name="Sutheeworapong S."/>
            <person name="Jenjaroenpun P."/>
            <person name="Wongsurawat T."/>
            <person name="Nookeaw I."/>
            <person name="Cheawchanlertfa P."/>
            <person name="Kosugi A."/>
            <person name="Cheevadhanarak S."/>
            <person name="Ratanakhanokchai K."/>
        </authorList>
    </citation>
    <scope>NUCLEOTIDE SEQUENCE [LARGE SCALE GENOMIC DNA]</scope>
    <source>
        <strain evidence="2 3">CT4</strain>
    </source>
</reference>
<name>A0A3R5U924_9CLOT</name>
<dbReference type="PANTHER" id="PTHR10742">
    <property type="entry name" value="FLAVIN MONOAMINE OXIDASE"/>
    <property type="match status" value="1"/>
</dbReference>
<dbReference type="GO" id="GO:0016491">
    <property type="term" value="F:oxidoreductase activity"/>
    <property type="evidence" value="ECO:0007669"/>
    <property type="project" value="InterPro"/>
</dbReference>
<proteinExistence type="predicted"/>
<dbReference type="RefSeq" id="WP_128213199.1">
    <property type="nucleotide sequence ID" value="NZ_CP025746.1"/>
</dbReference>
<dbReference type="InterPro" id="IPR050281">
    <property type="entry name" value="Flavin_monoamine_oxidase"/>
</dbReference>
<organism evidence="2 3">
    <name type="scientific">Clostridium manihotivorum</name>
    <dbReference type="NCBI Taxonomy" id="2320868"/>
    <lineage>
        <taxon>Bacteria</taxon>
        <taxon>Bacillati</taxon>
        <taxon>Bacillota</taxon>
        <taxon>Clostridia</taxon>
        <taxon>Eubacteriales</taxon>
        <taxon>Clostridiaceae</taxon>
        <taxon>Clostridium</taxon>
    </lineage>
</organism>
<dbReference type="EMBL" id="CP025746">
    <property type="protein sequence ID" value="QAA32412.1"/>
    <property type="molecule type" value="Genomic_DNA"/>
</dbReference>
<dbReference type="SUPFAM" id="SSF51905">
    <property type="entry name" value="FAD/NAD(P)-binding domain"/>
    <property type="match status" value="1"/>
</dbReference>
<dbReference type="PANTHER" id="PTHR10742:SF410">
    <property type="entry name" value="LYSINE-SPECIFIC HISTONE DEMETHYLASE 2"/>
    <property type="match status" value="1"/>
</dbReference>
<keyword evidence="3" id="KW-1185">Reference proteome</keyword>
<dbReference type="Gene3D" id="3.50.50.60">
    <property type="entry name" value="FAD/NAD(P)-binding domain"/>
    <property type="match status" value="1"/>
</dbReference>
<dbReference type="SUPFAM" id="SSF54373">
    <property type="entry name" value="FAD-linked reductases, C-terminal domain"/>
    <property type="match status" value="1"/>
</dbReference>
<dbReference type="KEGG" id="cmah:C1I91_12605"/>
<dbReference type="OrthoDB" id="25353at2"/>
<evidence type="ECO:0000259" key="1">
    <source>
        <dbReference type="Pfam" id="PF01593"/>
    </source>
</evidence>
<feature type="domain" description="Amine oxidase" evidence="1">
    <location>
        <begin position="73"/>
        <end position="561"/>
    </location>
</feature>
<gene>
    <name evidence="2" type="ORF">C1I91_12605</name>
</gene>